<proteinExistence type="predicted"/>
<evidence type="ECO:0000313" key="2">
    <source>
        <dbReference type="Proteomes" id="UP000664940"/>
    </source>
</evidence>
<dbReference type="Proteomes" id="UP000664940">
    <property type="component" value="Unassembled WGS sequence"/>
</dbReference>
<name>A0A834AHL9_9CHIR</name>
<gene>
    <name evidence="1" type="ORF">HJG60_011067</name>
</gene>
<protein>
    <submittedName>
        <fullName evidence="1">Uncharacterized protein</fullName>
    </submittedName>
</protein>
<dbReference type="EMBL" id="JABVXQ010000005">
    <property type="protein sequence ID" value="KAF6109876.1"/>
    <property type="molecule type" value="Genomic_DNA"/>
</dbReference>
<accession>A0A834AHL9</accession>
<organism evidence="1 2">
    <name type="scientific">Phyllostomus discolor</name>
    <name type="common">pale spear-nosed bat</name>
    <dbReference type="NCBI Taxonomy" id="89673"/>
    <lineage>
        <taxon>Eukaryota</taxon>
        <taxon>Metazoa</taxon>
        <taxon>Chordata</taxon>
        <taxon>Craniata</taxon>
        <taxon>Vertebrata</taxon>
        <taxon>Euteleostomi</taxon>
        <taxon>Mammalia</taxon>
        <taxon>Eutheria</taxon>
        <taxon>Laurasiatheria</taxon>
        <taxon>Chiroptera</taxon>
        <taxon>Yangochiroptera</taxon>
        <taxon>Phyllostomidae</taxon>
        <taxon>Phyllostominae</taxon>
        <taxon>Phyllostomus</taxon>
    </lineage>
</organism>
<evidence type="ECO:0000313" key="1">
    <source>
        <dbReference type="EMBL" id="KAF6109876.1"/>
    </source>
</evidence>
<sequence length="135" mass="13874">MCSPAGLPSEDSASGPCTPLGLSTRLSSLGTEQPPEKAGLPVWAFCSCRGLPVWLARCLCLASPRTLCPPESPPSTCGRCHLAPSRPSFLGGACGSASLERSLLGCTPLASPPSLCPGPDLCLLIQIISDTRRQG</sequence>
<reference evidence="1 2" key="1">
    <citation type="journal article" date="2020" name="Nature">
        <title>Six reference-quality genomes reveal evolution of bat adaptations.</title>
        <authorList>
            <person name="Jebb D."/>
            <person name="Huang Z."/>
            <person name="Pippel M."/>
            <person name="Hughes G.M."/>
            <person name="Lavrichenko K."/>
            <person name="Devanna P."/>
            <person name="Winkler S."/>
            <person name="Jermiin L.S."/>
            <person name="Skirmuntt E.C."/>
            <person name="Katzourakis A."/>
            <person name="Burkitt-Gray L."/>
            <person name="Ray D.A."/>
            <person name="Sullivan K.A.M."/>
            <person name="Roscito J.G."/>
            <person name="Kirilenko B.M."/>
            <person name="Davalos L.M."/>
            <person name="Corthals A.P."/>
            <person name="Power M.L."/>
            <person name="Jones G."/>
            <person name="Ransome R.D."/>
            <person name="Dechmann D.K.N."/>
            <person name="Locatelli A.G."/>
            <person name="Puechmaille S.J."/>
            <person name="Fedrigo O."/>
            <person name="Jarvis E.D."/>
            <person name="Hiller M."/>
            <person name="Vernes S.C."/>
            <person name="Myers E.W."/>
            <person name="Teeling E.C."/>
        </authorList>
    </citation>
    <scope>NUCLEOTIDE SEQUENCE [LARGE SCALE GENOMIC DNA]</scope>
    <source>
        <strain evidence="1">Bat1K_MPI-CBG_1</strain>
    </source>
</reference>
<comment type="caution">
    <text evidence="1">The sequence shown here is derived from an EMBL/GenBank/DDBJ whole genome shotgun (WGS) entry which is preliminary data.</text>
</comment>
<dbReference type="AlphaFoldDB" id="A0A834AHL9"/>